<name>A0ABV9DGG1_9BACI</name>
<proteinExistence type="predicted"/>
<organism evidence="1 2">
    <name type="scientific">Virgibacillus kekensis</name>
    <dbReference type="NCBI Taxonomy" id="202261"/>
    <lineage>
        <taxon>Bacteria</taxon>
        <taxon>Bacillati</taxon>
        <taxon>Bacillota</taxon>
        <taxon>Bacilli</taxon>
        <taxon>Bacillales</taxon>
        <taxon>Bacillaceae</taxon>
        <taxon>Virgibacillus</taxon>
    </lineage>
</organism>
<reference evidence="2" key="1">
    <citation type="journal article" date="2019" name="Int. J. Syst. Evol. Microbiol.">
        <title>The Global Catalogue of Microorganisms (GCM) 10K type strain sequencing project: providing services to taxonomists for standard genome sequencing and annotation.</title>
        <authorList>
            <consortium name="The Broad Institute Genomics Platform"/>
            <consortium name="The Broad Institute Genome Sequencing Center for Infectious Disease"/>
            <person name="Wu L."/>
            <person name="Ma J."/>
        </authorList>
    </citation>
    <scope>NUCLEOTIDE SEQUENCE [LARGE SCALE GENOMIC DNA]</scope>
    <source>
        <strain evidence="2">CGMCC 4.7426</strain>
    </source>
</reference>
<accession>A0ABV9DGG1</accession>
<evidence type="ECO:0000313" key="2">
    <source>
        <dbReference type="Proteomes" id="UP001595989"/>
    </source>
</evidence>
<dbReference type="InterPro" id="IPR021269">
    <property type="entry name" value="DUF2848"/>
</dbReference>
<protein>
    <submittedName>
        <fullName evidence="1">DUF2848 family protein</fullName>
    </submittedName>
</protein>
<evidence type="ECO:0000313" key="1">
    <source>
        <dbReference type="EMBL" id="MFC4557840.1"/>
    </source>
</evidence>
<sequence>MEKSAQKHNTFEIELEGGKRELTINKAYCIGYTGRNKEKTFEHIKELAEIGVPEPAEVPALYPVSVSTLNQAGEIEVIGDKTSGEAEIVLIFGDTTEEVFLSVGSDHTDRGLETVDINKSKQVCDKPFAGKAWDIKNVIEHWDELELASEIKIDGIWIDYQKNPISSIITLDEIKGYLEKKDIPLKNSIVFSGTVPLLDGFKYGEEFRMTLTDPVKGNSITSTYNITRIAG</sequence>
<dbReference type="EMBL" id="JBHSFU010000004">
    <property type="protein sequence ID" value="MFC4557840.1"/>
    <property type="molecule type" value="Genomic_DNA"/>
</dbReference>
<keyword evidence="2" id="KW-1185">Reference proteome</keyword>
<dbReference type="Pfam" id="PF11010">
    <property type="entry name" value="DUF2848"/>
    <property type="match status" value="1"/>
</dbReference>
<dbReference type="Proteomes" id="UP001595989">
    <property type="component" value="Unassembled WGS sequence"/>
</dbReference>
<comment type="caution">
    <text evidence="1">The sequence shown here is derived from an EMBL/GenBank/DDBJ whole genome shotgun (WGS) entry which is preliminary data.</text>
</comment>
<dbReference type="RefSeq" id="WP_390293960.1">
    <property type="nucleotide sequence ID" value="NZ_JBHSFU010000004.1"/>
</dbReference>
<gene>
    <name evidence="1" type="ORF">ACFO3D_06405</name>
</gene>